<dbReference type="OrthoDB" id="354304at2759"/>
<feature type="binding site" evidence="6">
    <location>
        <begin position="110"/>
        <end position="111"/>
    </location>
    <ligand>
        <name>substrate</name>
    </ligand>
</feature>
<comment type="similarity">
    <text evidence="1">Belongs to the phosphoglycerate mutase family. BPG-dependent PGAM subfamily.</text>
</comment>
<feature type="binding site" evidence="6">
    <location>
        <begin position="97"/>
        <end position="104"/>
    </location>
    <ligand>
        <name>substrate</name>
    </ligand>
</feature>
<dbReference type="Proteomes" id="UP000197138">
    <property type="component" value="Unassembled WGS sequence"/>
</dbReference>
<keyword evidence="3" id="KW-0324">Glycolysis</keyword>
<evidence type="ECO:0000256" key="6">
    <source>
        <dbReference type="PIRSR" id="PIRSR613078-2"/>
    </source>
</evidence>
<feature type="site" description="Transition state stabilizer" evidence="7">
    <location>
        <position position="271"/>
    </location>
</feature>
<feature type="active site" description="Tele-phosphohistidine intermediate" evidence="5">
    <location>
        <position position="98"/>
    </location>
</feature>
<dbReference type="InterPro" id="IPR013078">
    <property type="entry name" value="His_Pase_superF_clade-1"/>
</dbReference>
<evidence type="ECO:0000256" key="4">
    <source>
        <dbReference type="ARBA" id="ARBA00023235"/>
    </source>
</evidence>
<dbReference type="RefSeq" id="XP_031389500.1">
    <property type="nucleotide sequence ID" value="XM_031533640.1"/>
</dbReference>
<dbReference type="PROSITE" id="PS00175">
    <property type="entry name" value="PG_MUTASE"/>
    <property type="match status" value="1"/>
</dbReference>
<feature type="binding site" evidence="6">
    <location>
        <position position="147"/>
    </location>
    <ligand>
        <name>substrate</name>
    </ligand>
</feature>
<evidence type="ECO:0000256" key="5">
    <source>
        <dbReference type="PIRSR" id="PIRSR613078-1"/>
    </source>
</evidence>
<name>A0A218X4Q9_PUNGR</name>
<reference evidence="9" key="2">
    <citation type="submission" date="2017-06" db="EMBL/GenBank/DDBJ databases">
        <title>The pomegranate genome and the genomics of punicalagin biosynthesis.</title>
        <authorList>
            <person name="Xu C."/>
        </authorList>
    </citation>
    <scope>NUCLEOTIDE SEQUENCE [LARGE SCALE GENOMIC DNA]</scope>
    <source>
        <tissue evidence="9">Fresh leaf</tissue>
    </source>
</reference>
<reference evidence="12" key="4">
    <citation type="submission" date="2025-04" db="UniProtKB">
        <authorList>
            <consortium name="RefSeq"/>
        </authorList>
    </citation>
    <scope>IDENTIFICATION</scope>
    <source>
        <tissue evidence="12">Leaf</tissue>
    </source>
</reference>
<dbReference type="CDD" id="cd07067">
    <property type="entry name" value="HP_PGM_like"/>
    <property type="match status" value="1"/>
</dbReference>
<proteinExistence type="inferred from homology"/>
<evidence type="ECO:0000313" key="10">
    <source>
        <dbReference type="Proteomes" id="UP000197138"/>
    </source>
</evidence>
<feature type="binding site" evidence="6">
    <location>
        <begin position="272"/>
        <end position="273"/>
    </location>
    <ligand>
        <name>substrate</name>
    </ligand>
</feature>
<dbReference type="InterPro" id="IPR029033">
    <property type="entry name" value="His_PPase_superfam"/>
</dbReference>
<feature type="active site" description="Proton donor/acceptor" evidence="5">
    <location>
        <position position="201"/>
    </location>
</feature>
<evidence type="ECO:0000313" key="12">
    <source>
        <dbReference type="RefSeq" id="XP_031389500.1"/>
    </source>
</evidence>
<evidence type="ECO:0000313" key="9">
    <source>
        <dbReference type="EMBL" id="OWM79933.1"/>
    </source>
</evidence>
<dbReference type="InterPro" id="IPR005952">
    <property type="entry name" value="Phosphogly_mut1"/>
</dbReference>
<evidence type="ECO:0000256" key="8">
    <source>
        <dbReference type="SAM" id="MobiDB-lite"/>
    </source>
</evidence>
<dbReference type="GO" id="GO:0004619">
    <property type="term" value="F:phosphoglycerate mutase activity"/>
    <property type="evidence" value="ECO:0007669"/>
    <property type="project" value="UniProtKB-EC"/>
</dbReference>
<dbReference type="GeneID" id="116202202"/>
<evidence type="ECO:0000256" key="2">
    <source>
        <dbReference type="ARBA" id="ARBA00012028"/>
    </source>
</evidence>
<dbReference type="Pfam" id="PF00300">
    <property type="entry name" value="His_Phos_1"/>
    <property type="match status" value="2"/>
</dbReference>
<evidence type="ECO:0000256" key="7">
    <source>
        <dbReference type="PIRSR" id="PIRSR613078-3"/>
    </source>
</evidence>
<dbReference type="SMART" id="SM00855">
    <property type="entry name" value="PGAM"/>
    <property type="match status" value="1"/>
</dbReference>
<gene>
    <name evidence="12" type="primary">LOC116202202</name>
    <name evidence="9" type="ORF">CDL15_Pgr006237</name>
</gene>
<evidence type="ECO:0000313" key="11">
    <source>
        <dbReference type="Proteomes" id="UP000515151"/>
    </source>
</evidence>
<feature type="region of interest" description="Disordered" evidence="8">
    <location>
        <begin position="55"/>
        <end position="85"/>
    </location>
</feature>
<dbReference type="GO" id="GO:0006096">
    <property type="term" value="P:glycolytic process"/>
    <property type="evidence" value="ECO:0007669"/>
    <property type="project" value="UniProtKB-KW"/>
</dbReference>
<reference evidence="11" key="3">
    <citation type="journal article" date="2020" name="Plant Biotechnol. J.">
        <title>The pomegranate (Punica granatum L.) draft genome dissects genetic divergence between soft- and hard-seeded cultivars.</title>
        <authorList>
            <person name="Luo X."/>
            <person name="Li H."/>
            <person name="Wu Z."/>
            <person name="Yao W."/>
            <person name="Zhao P."/>
            <person name="Cao D."/>
            <person name="Yu H."/>
            <person name="Li K."/>
            <person name="Poudel K."/>
            <person name="Zhao D."/>
            <person name="Zhang F."/>
            <person name="Xia X."/>
            <person name="Chen L."/>
            <person name="Wang Q."/>
            <person name="Jing D."/>
            <person name="Cao S."/>
        </authorList>
    </citation>
    <scope>NUCLEOTIDE SEQUENCE [LARGE SCALE GENOMIC DNA]</scope>
</reference>
<protein>
    <recommendedName>
        <fullName evidence="2">phosphoglycerate mutase (2,3-diphosphoglycerate-dependent)</fullName>
        <ecNumber evidence="2">5.4.2.11</ecNumber>
    </recommendedName>
</protein>
<keyword evidence="4" id="KW-0413">Isomerase</keyword>
<accession>A0A218X4Q9</accession>
<feature type="compositionally biased region" description="Low complexity" evidence="8">
    <location>
        <begin position="72"/>
        <end position="82"/>
    </location>
</feature>
<evidence type="ECO:0000256" key="3">
    <source>
        <dbReference type="ARBA" id="ARBA00023152"/>
    </source>
</evidence>
<organism evidence="9 10">
    <name type="scientific">Punica granatum</name>
    <name type="common">Pomegranate</name>
    <dbReference type="NCBI Taxonomy" id="22663"/>
    <lineage>
        <taxon>Eukaryota</taxon>
        <taxon>Viridiplantae</taxon>
        <taxon>Streptophyta</taxon>
        <taxon>Embryophyta</taxon>
        <taxon>Tracheophyta</taxon>
        <taxon>Spermatophyta</taxon>
        <taxon>Magnoliopsida</taxon>
        <taxon>eudicotyledons</taxon>
        <taxon>Gunneridae</taxon>
        <taxon>Pentapetalae</taxon>
        <taxon>rosids</taxon>
        <taxon>malvids</taxon>
        <taxon>Myrtales</taxon>
        <taxon>Lythraceae</taxon>
        <taxon>Punica</taxon>
    </lineage>
</organism>
<feature type="binding site" evidence="6">
    <location>
        <position position="212"/>
    </location>
    <ligand>
        <name>substrate</name>
    </ligand>
</feature>
<feature type="binding site" evidence="6">
    <location>
        <begin position="201"/>
        <end position="204"/>
    </location>
    <ligand>
        <name>substrate</name>
    </ligand>
</feature>
<dbReference type="Proteomes" id="UP000515151">
    <property type="component" value="Chromosome 4"/>
</dbReference>
<dbReference type="SUPFAM" id="SSF53254">
    <property type="entry name" value="Phosphoglycerate mutase-like"/>
    <property type="match status" value="1"/>
</dbReference>
<sequence>MASSVLNQVIGTLHSFGSSEKSRDHRELGKVSVRLPFKVQRFQVIGLKQDNQRSASSIRASASQTSVFDPVSTPSNSKSTSSESRKKSNEAALILIRHGESLWNEKNLFTGCVDVPLTKKGIEEAIEAGKRISNIPVDMIYTSALIRAQMTAMLAMTQHRRKKVPIILHDENERARVWSQIFSEDTKKQSIPVITAWQLNERMYGELQGLNKQETADRYGKEQVHEWRRSYDIPPPNGESLEMCAERAVAYFRDEIEPQLLSGKNVMVAAHGNSLRSIIMYLDKLTSQEVISLELSTGIPMLYIIKEGKFIRRGSPVGPSEAGVYAYTRTLAQYRQKLDEVVL</sequence>
<dbReference type="InterPro" id="IPR001345">
    <property type="entry name" value="PG/BPGM_mutase_AS"/>
</dbReference>
<keyword evidence="11" id="KW-1185">Reference proteome</keyword>
<dbReference type="Gene3D" id="3.40.50.1240">
    <property type="entry name" value="Phosphoglycerate mutase-like"/>
    <property type="match status" value="1"/>
</dbReference>
<feature type="binding site" evidence="6">
    <location>
        <begin position="228"/>
        <end position="229"/>
    </location>
    <ligand>
        <name>substrate</name>
    </ligand>
</feature>
<dbReference type="HAMAP" id="MF_01039">
    <property type="entry name" value="PGAM_GpmA"/>
    <property type="match status" value="1"/>
</dbReference>
<dbReference type="PANTHER" id="PTHR11931">
    <property type="entry name" value="PHOSPHOGLYCERATE MUTASE"/>
    <property type="match status" value="1"/>
</dbReference>
<dbReference type="EC" id="5.4.2.11" evidence="2"/>
<dbReference type="AlphaFoldDB" id="A0A218X4Q9"/>
<reference evidence="10" key="1">
    <citation type="journal article" date="2017" name="Plant J.">
        <title>The pomegranate (Punica granatum L.) genome and the genomics of punicalagin biosynthesis.</title>
        <authorList>
            <person name="Qin G."/>
            <person name="Xu C."/>
            <person name="Ming R."/>
            <person name="Tang H."/>
            <person name="Guyot R."/>
            <person name="Kramer E.M."/>
            <person name="Hu Y."/>
            <person name="Yi X."/>
            <person name="Qi Y."/>
            <person name="Xu X."/>
            <person name="Gao Z."/>
            <person name="Pan H."/>
            <person name="Jian J."/>
            <person name="Tian Y."/>
            <person name="Yue Z."/>
            <person name="Xu Y."/>
        </authorList>
    </citation>
    <scope>NUCLEOTIDE SEQUENCE [LARGE SCALE GENOMIC DNA]</scope>
    <source>
        <strain evidence="10">cv. Dabenzi</strain>
    </source>
</reference>
<dbReference type="NCBIfam" id="NF002217">
    <property type="entry name" value="PRK01112.1"/>
    <property type="match status" value="1"/>
</dbReference>
<evidence type="ECO:0000256" key="1">
    <source>
        <dbReference type="ARBA" id="ARBA00006717"/>
    </source>
</evidence>
<dbReference type="EMBL" id="MTKT01002371">
    <property type="protein sequence ID" value="OWM79933.1"/>
    <property type="molecule type" value="Genomic_DNA"/>
</dbReference>